<accession>A0AAN7PPR1</accession>
<dbReference type="GO" id="GO:0008270">
    <property type="term" value="F:zinc ion binding"/>
    <property type="evidence" value="ECO:0007669"/>
    <property type="project" value="UniProtKB-KW"/>
</dbReference>
<proteinExistence type="predicted"/>
<evidence type="ECO:0000259" key="6">
    <source>
        <dbReference type="PROSITE" id="PS51266"/>
    </source>
</evidence>
<dbReference type="SUPFAM" id="SSF57850">
    <property type="entry name" value="RING/U-box"/>
    <property type="match status" value="1"/>
</dbReference>
<dbReference type="Proteomes" id="UP001353858">
    <property type="component" value="Unassembled WGS sequence"/>
</dbReference>
<dbReference type="PROSITE" id="PS51270">
    <property type="entry name" value="ZF_CTCHY"/>
    <property type="match status" value="1"/>
</dbReference>
<dbReference type="SUPFAM" id="SSF161245">
    <property type="entry name" value="Zinc hairpin stack"/>
    <property type="match status" value="1"/>
</dbReference>
<feature type="domain" description="CTCHY-type" evidence="7">
    <location>
        <begin position="76"/>
        <end position="139"/>
    </location>
</feature>
<evidence type="ECO:0000256" key="2">
    <source>
        <dbReference type="ARBA" id="ARBA00022771"/>
    </source>
</evidence>
<evidence type="ECO:0000256" key="3">
    <source>
        <dbReference type="ARBA" id="ARBA00022833"/>
    </source>
</evidence>
<dbReference type="InterPro" id="IPR001841">
    <property type="entry name" value="Znf_RING"/>
</dbReference>
<name>A0AAN7PPR1_9COLE</name>
<sequence length="186" mass="21518">MAEALPPDYFQNGCSHYKRRCRLLAPCCNNVYSCHICHDQNEQHLLNRFKIKHHLCVKCNEIQQVNTKCSKCGTEFAEYCCVFCYMFDDNTKGQYHCLSCGICRVGGQQNYFHCKKCNMCLALRIANNHKCVENCSEGDCPLCAEYLHTSRTELFVPNCGHLIHKICYEKLLTENYPSCLLCKVPY</sequence>
<organism evidence="8 9">
    <name type="scientific">Aquatica leii</name>
    <dbReference type="NCBI Taxonomy" id="1421715"/>
    <lineage>
        <taxon>Eukaryota</taxon>
        <taxon>Metazoa</taxon>
        <taxon>Ecdysozoa</taxon>
        <taxon>Arthropoda</taxon>
        <taxon>Hexapoda</taxon>
        <taxon>Insecta</taxon>
        <taxon>Pterygota</taxon>
        <taxon>Neoptera</taxon>
        <taxon>Endopterygota</taxon>
        <taxon>Coleoptera</taxon>
        <taxon>Polyphaga</taxon>
        <taxon>Elateriformia</taxon>
        <taxon>Elateroidea</taxon>
        <taxon>Lampyridae</taxon>
        <taxon>Luciolinae</taxon>
        <taxon>Aquatica</taxon>
    </lineage>
</organism>
<dbReference type="InterPro" id="IPR037275">
    <property type="entry name" value="Znf_CTCHY_sf"/>
</dbReference>
<gene>
    <name evidence="8" type="ORF">RN001_015468</name>
</gene>
<keyword evidence="3" id="KW-0862">Zinc</keyword>
<keyword evidence="2 4" id="KW-0863">Zinc-finger</keyword>
<dbReference type="AlphaFoldDB" id="A0AAN7PPR1"/>
<dbReference type="Pfam" id="PF05495">
    <property type="entry name" value="zf-CHY"/>
    <property type="match status" value="1"/>
</dbReference>
<evidence type="ECO:0000313" key="9">
    <source>
        <dbReference type="Proteomes" id="UP001353858"/>
    </source>
</evidence>
<dbReference type="PROSITE" id="PS50089">
    <property type="entry name" value="ZF_RING_2"/>
    <property type="match status" value="1"/>
</dbReference>
<dbReference type="GO" id="GO:0005634">
    <property type="term" value="C:nucleus"/>
    <property type="evidence" value="ECO:0007669"/>
    <property type="project" value="TreeGrafter"/>
</dbReference>
<dbReference type="InterPro" id="IPR013083">
    <property type="entry name" value="Znf_RING/FYVE/PHD"/>
</dbReference>
<reference evidence="9" key="1">
    <citation type="submission" date="2023-01" db="EMBL/GenBank/DDBJ databases">
        <title>Key to firefly adult light organ development and bioluminescence: homeobox transcription factors regulate luciferase expression and transportation to peroxisome.</title>
        <authorList>
            <person name="Fu X."/>
        </authorList>
    </citation>
    <scope>NUCLEOTIDE SEQUENCE [LARGE SCALE GENOMIC DNA]</scope>
</reference>
<dbReference type="PANTHER" id="PTHR21319">
    <property type="entry name" value="RING FINGER AND CHY ZINC FINGER DOMAIN-CONTAINING PROTEIN 1"/>
    <property type="match status" value="1"/>
</dbReference>
<comment type="caution">
    <text evidence="8">The sequence shown here is derived from an EMBL/GenBank/DDBJ whole genome shotgun (WGS) entry which is preliminary data.</text>
</comment>
<dbReference type="InterPro" id="IPR037274">
    <property type="entry name" value="Znf_CHY_sf"/>
</dbReference>
<keyword evidence="9" id="KW-1185">Reference proteome</keyword>
<dbReference type="Gene3D" id="3.30.40.10">
    <property type="entry name" value="Zinc/RING finger domain, C3HC4 (zinc finger)"/>
    <property type="match status" value="1"/>
</dbReference>
<dbReference type="PANTHER" id="PTHR21319:SF53">
    <property type="entry name" value="RING FINGER AND CHY ZINC FINGER DOMAIN-CONTAINING PROTEIN 1"/>
    <property type="match status" value="1"/>
</dbReference>
<feature type="domain" description="RING-type" evidence="5">
    <location>
        <begin position="140"/>
        <end position="183"/>
    </location>
</feature>
<dbReference type="GO" id="GO:0061630">
    <property type="term" value="F:ubiquitin protein ligase activity"/>
    <property type="evidence" value="ECO:0007669"/>
    <property type="project" value="TreeGrafter"/>
</dbReference>
<dbReference type="GO" id="GO:0006511">
    <property type="term" value="P:ubiquitin-dependent protein catabolic process"/>
    <property type="evidence" value="ECO:0007669"/>
    <property type="project" value="TreeGrafter"/>
</dbReference>
<dbReference type="InterPro" id="IPR008913">
    <property type="entry name" value="Znf_CHY"/>
</dbReference>
<dbReference type="PROSITE" id="PS51266">
    <property type="entry name" value="ZF_CHY"/>
    <property type="match status" value="1"/>
</dbReference>
<evidence type="ECO:0000256" key="1">
    <source>
        <dbReference type="ARBA" id="ARBA00022723"/>
    </source>
</evidence>
<dbReference type="SUPFAM" id="SSF161219">
    <property type="entry name" value="CHY zinc finger-like"/>
    <property type="match status" value="1"/>
</dbReference>
<dbReference type="GO" id="GO:0016567">
    <property type="term" value="P:protein ubiquitination"/>
    <property type="evidence" value="ECO:0007669"/>
    <property type="project" value="TreeGrafter"/>
</dbReference>
<dbReference type="EMBL" id="JARPUR010000007">
    <property type="protein sequence ID" value="KAK4873439.1"/>
    <property type="molecule type" value="Genomic_DNA"/>
</dbReference>
<dbReference type="InterPro" id="IPR017921">
    <property type="entry name" value="Znf_CTCHY"/>
</dbReference>
<evidence type="ECO:0000259" key="5">
    <source>
        <dbReference type="PROSITE" id="PS50089"/>
    </source>
</evidence>
<evidence type="ECO:0000313" key="8">
    <source>
        <dbReference type="EMBL" id="KAK4873439.1"/>
    </source>
</evidence>
<protein>
    <submittedName>
        <fullName evidence="8">Uncharacterized protein</fullName>
    </submittedName>
</protein>
<keyword evidence="1" id="KW-0479">Metal-binding</keyword>
<evidence type="ECO:0000259" key="7">
    <source>
        <dbReference type="PROSITE" id="PS51270"/>
    </source>
</evidence>
<evidence type="ECO:0000256" key="4">
    <source>
        <dbReference type="PROSITE-ProRule" id="PRU00601"/>
    </source>
</evidence>
<feature type="domain" description="CHY-type" evidence="6">
    <location>
        <begin position="7"/>
        <end position="74"/>
    </location>
</feature>